<comment type="caution">
    <text evidence="1">The sequence shown here is derived from an EMBL/GenBank/DDBJ whole genome shotgun (WGS) entry which is preliminary data.</text>
</comment>
<evidence type="ECO:0000313" key="2">
    <source>
        <dbReference type="Proteomes" id="UP000324222"/>
    </source>
</evidence>
<sequence>MIISRSPAVSPAVSGRLCFRGQALPLQEHIKALGVTVDCGLRFDRHVAAVAHHASLLVSGLCRMAGCLDSRGILTLYYTRL</sequence>
<dbReference type="AlphaFoldDB" id="A0A5B7IG26"/>
<name>A0A5B7IG26_PORTR</name>
<protein>
    <submittedName>
        <fullName evidence="1">Uncharacterized protein</fullName>
    </submittedName>
</protein>
<dbReference type="EMBL" id="VSRR010060629">
    <property type="protein sequence ID" value="MPC82752.1"/>
    <property type="molecule type" value="Genomic_DNA"/>
</dbReference>
<evidence type="ECO:0000313" key="1">
    <source>
        <dbReference type="EMBL" id="MPC82752.1"/>
    </source>
</evidence>
<accession>A0A5B7IG26</accession>
<gene>
    <name evidence="1" type="ORF">E2C01_077434</name>
</gene>
<keyword evidence="2" id="KW-1185">Reference proteome</keyword>
<dbReference type="Proteomes" id="UP000324222">
    <property type="component" value="Unassembled WGS sequence"/>
</dbReference>
<organism evidence="1 2">
    <name type="scientific">Portunus trituberculatus</name>
    <name type="common">Swimming crab</name>
    <name type="synonym">Neptunus trituberculatus</name>
    <dbReference type="NCBI Taxonomy" id="210409"/>
    <lineage>
        <taxon>Eukaryota</taxon>
        <taxon>Metazoa</taxon>
        <taxon>Ecdysozoa</taxon>
        <taxon>Arthropoda</taxon>
        <taxon>Crustacea</taxon>
        <taxon>Multicrustacea</taxon>
        <taxon>Malacostraca</taxon>
        <taxon>Eumalacostraca</taxon>
        <taxon>Eucarida</taxon>
        <taxon>Decapoda</taxon>
        <taxon>Pleocyemata</taxon>
        <taxon>Brachyura</taxon>
        <taxon>Eubrachyura</taxon>
        <taxon>Portunoidea</taxon>
        <taxon>Portunidae</taxon>
        <taxon>Portuninae</taxon>
        <taxon>Portunus</taxon>
    </lineage>
</organism>
<proteinExistence type="predicted"/>
<reference evidence="1 2" key="1">
    <citation type="submission" date="2019-05" db="EMBL/GenBank/DDBJ databases">
        <title>Another draft genome of Portunus trituberculatus and its Hox gene families provides insights of decapod evolution.</title>
        <authorList>
            <person name="Jeong J.-H."/>
            <person name="Song I."/>
            <person name="Kim S."/>
            <person name="Choi T."/>
            <person name="Kim D."/>
            <person name="Ryu S."/>
            <person name="Kim W."/>
        </authorList>
    </citation>
    <scope>NUCLEOTIDE SEQUENCE [LARGE SCALE GENOMIC DNA]</scope>
    <source>
        <tissue evidence="1">Muscle</tissue>
    </source>
</reference>